<dbReference type="PANTHER" id="PTHR34129">
    <property type="entry name" value="BLR1139 PROTEIN"/>
    <property type="match status" value="1"/>
</dbReference>
<proteinExistence type="predicted"/>
<organism evidence="1 2">
    <name type="scientific">Hymenobacter psychrotolerans DSM 18569</name>
    <dbReference type="NCBI Taxonomy" id="1121959"/>
    <lineage>
        <taxon>Bacteria</taxon>
        <taxon>Pseudomonadati</taxon>
        <taxon>Bacteroidota</taxon>
        <taxon>Cytophagia</taxon>
        <taxon>Cytophagales</taxon>
        <taxon>Hymenobacteraceae</taxon>
        <taxon>Hymenobacter</taxon>
    </lineage>
</organism>
<evidence type="ECO:0000313" key="2">
    <source>
        <dbReference type="Proteomes" id="UP000183947"/>
    </source>
</evidence>
<dbReference type="Pfam" id="PF06108">
    <property type="entry name" value="DUF952"/>
    <property type="match status" value="1"/>
</dbReference>
<dbReference type="EMBL" id="FRAS01000009">
    <property type="protein sequence ID" value="SHL05781.1"/>
    <property type="molecule type" value="Genomic_DNA"/>
</dbReference>
<dbReference type="SUPFAM" id="SSF56399">
    <property type="entry name" value="ADP-ribosylation"/>
    <property type="match status" value="1"/>
</dbReference>
<reference evidence="2" key="1">
    <citation type="submission" date="2016-11" db="EMBL/GenBank/DDBJ databases">
        <authorList>
            <person name="Varghese N."/>
            <person name="Submissions S."/>
        </authorList>
    </citation>
    <scope>NUCLEOTIDE SEQUENCE [LARGE SCALE GENOMIC DNA]</scope>
    <source>
        <strain evidence="2">DSM 18569</strain>
    </source>
</reference>
<dbReference type="InterPro" id="IPR009297">
    <property type="entry name" value="DUF952"/>
</dbReference>
<keyword evidence="2" id="KW-1185">Reference proteome</keyword>
<name>A0A1M6XIL5_9BACT</name>
<dbReference type="Proteomes" id="UP000183947">
    <property type="component" value="Unassembled WGS sequence"/>
</dbReference>
<dbReference type="OrthoDB" id="5638018at2"/>
<accession>A0A1M6XIL5</accession>
<evidence type="ECO:0000313" key="1">
    <source>
        <dbReference type="EMBL" id="SHL05781.1"/>
    </source>
</evidence>
<sequence>MLYRITNSADWQQAQQNGFFASPDLAAEGFIHCSEKSRILETARLYYAGCAGLYLLEVDEPALAAAGVQVEREWVERRQQHFAHVFGALPLAAVRRVWAFGTKAVEAEFTLPDEL</sequence>
<dbReference type="PANTHER" id="PTHR34129:SF1">
    <property type="entry name" value="DUF952 DOMAIN-CONTAINING PROTEIN"/>
    <property type="match status" value="1"/>
</dbReference>
<gene>
    <name evidence="1" type="ORF">SAMN02746009_02052</name>
</gene>
<dbReference type="RefSeq" id="WP_073284103.1">
    <property type="nucleotide sequence ID" value="NZ_FRAS01000009.1"/>
</dbReference>
<dbReference type="Gene3D" id="3.20.170.20">
    <property type="entry name" value="Protein of unknown function DUF952"/>
    <property type="match status" value="1"/>
</dbReference>
<dbReference type="AlphaFoldDB" id="A0A1M6XIL5"/>
<dbReference type="STRING" id="1121959.SAMN02746009_02052"/>
<protein>
    <submittedName>
        <fullName evidence="1">Uncharacterized conserved protein, DUF952 family</fullName>
    </submittedName>
</protein>